<evidence type="ECO:0000256" key="3">
    <source>
        <dbReference type="ARBA" id="ARBA00008802"/>
    </source>
</evidence>
<evidence type="ECO:0000256" key="6">
    <source>
        <dbReference type="ARBA" id="ARBA00022827"/>
    </source>
</evidence>
<dbReference type="GO" id="GO:0004506">
    <property type="term" value="F:squalene monooxygenase activity"/>
    <property type="evidence" value="ECO:0007669"/>
    <property type="project" value="UniProtKB-UniRule"/>
</dbReference>
<keyword evidence="6 9" id="KW-0274">FAD</keyword>
<proteinExistence type="inferred from homology"/>
<dbReference type="Pfam" id="PF08491">
    <property type="entry name" value="SE"/>
    <property type="match status" value="1"/>
</dbReference>
<gene>
    <name evidence="11" type="ORF">ZEAMMB73_Zm00001d047998</name>
</gene>
<dbReference type="InterPro" id="IPR013698">
    <property type="entry name" value="Squalene_epoxidase"/>
</dbReference>
<evidence type="ECO:0000256" key="5">
    <source>
        <dbReference type="ARBA" id="ARBA00022630"/>
    </source>
</evidence>
<protein>
    <recommendedName>
        <fullName evidence="4 9">Squalene monooxygenase</fullName>
        <ecNumber evidence="4 9">1.14.14.17</ecNumber>
    </recommendedName>
</protein>
<organism evidence="11">
    <name type="scientific">Zea mays</name>
    <name type="common">Maize</name>
    <dbReference type="NCBI Taxonomy" id="4577"/>
    <lineage>
        <taxon>Eukaryota</taxon>
        <taxon>Viridiplantae</taxon>
        <taxon>Streptophyta</taxon>
        <taxon>Embryophyta</taxon>
        <taxon>Tracheophyta</taxon>
        <taxon>Spermatophyta</taxon>
        <taxon>Magnoliopsida</taxon>
        <taxon>Liliopsida</taxon>
        <taxon>Poales</taxon>
        <taxon>Poaceae</taxon>
        <taxon>PACMAD clade</taxon>
        <taxon>Panicoideae</taxon>
        <taxon>Andropogonodae</taxon>
        <taxon>Andropogoneae</taxon>
        <taxon>Tripsacinae</taxon>
        <taxon>Zea</taxon>
    </lineage>
</organism>
<dbReference type="PANTHER" id="PTHR10835">
    <property type="entry name" value="SQUALENE MONOOXYGENASE"/>
    <property type="match status" value="1"/>
</dbReference>
<evidence type="ECO:0000256" key="4">
    <source>
        <dbReference type="ARBA" id="ARBA00012312"/>
    </source>
</evidence>
<comment type="cofactor">
    <cofactor evidence="1 9">
        <name>FAD</name>
        <dbReference type="ChEBI" id="CHEBI:57692"/>
    </cofactor>
</comment>
<evidence type="ECO:0000256" key="9">
    <source>
        <dbReference type="RuleBase" id="RU367121"/>
    </source>
</evidence>
<dbReference type="EC" id="1.14.14.17" evidence="4 9"/>
<dbReference type="EMBL" id="CM000785">
    <property type="protein sequence ID" value="AQL08298.1"/>
    <property type="molecule type" value="Genomic_DNA"/>
</dbReference>
<dbReference type="GO" id="GO:0050660">
    <property type="term" value="F:flavin adenine dinucleotide binding"/>
    <property type="evidence" value="ECO:0007669"/>
    <property type="project" value="UniProtKB-UniRule"/>
</dbReference>
<keyword evidence="8" id="KW-0472">Membrane</keyword>
<evidence type="ECO:0000256" key="7">
    <source>
        <dbReference type="ARBA" id="ARBA00023002"/>
    </source>
</evidence>
<dbReference type="UniPathway" id="UPA00767">
    <property type="reaction ID" value="UER00752"/>
</dbReference>
<comment type="subcellular location">
    <subcellularLocation>
        <location evidence="9">Membrane</location>
        <topology evidence="9">Multi-pass membrane protein</topology>
    </subcellularLocation>
</comment>
<dbReference type="Gene3D" id="3.50.50.60">
    <property type="entry name" value="FAD/NAD(P)-binding domain"/>
    <property type="match status" value="1"/>
</dbReference>
<comment type="function">
    <text evidence="9">Catalyzes the stereospecific oxidation of squalene to (S)-2,3-epoxysqualene, and is considered to be a rate-limiting enzyme in steroid biosynthesis.</text>
</comment>
<evidence type="ECO:0000256" key="8">
    <source>
        <dbReference type="ARBA" id="ARBA00023136"/>
    </source>
</evidence>
<evidence type="ECO:0000256" key="2">
    <source>
        <dbReference type="ARBA" id="ARBA00005018"/>
    </source>
</evidence>
<keyword evidence="5 9" id="KW-0285">Flavoprotein</keyword>
<evidence type="ECO:0000256" key="1">
    <source>
        <dbReference type="ARBA" id="ARBA00001974"/>
    </source>
</evidence>
<dbReference type="InterPro" id="IPR040125">
    <property type="entry name" value="Squalene_monox"/>
</dbReference>
<dbReference type="AlphaFoldDB" id="A0A1D6PFM2"/>
<comment type="similarity">
    <text evidence="3 9">Belongs to the squalene monooxygenase family.</text>
</comment>
<feature type="domain" description="Squalene epoxidase" evidence="10">
    <location>
        <begin position="1"/>
        <end position="76"/>
    </location>
</feature>
<accession>A0A1D6PFM2</accession>
<comment type="catalytic activity">
    <reaction evidence="9">
        <text>squalene + reduced [NADPH--hemoprotein reductase] + O2 = (S)-2,3-epoxysqualene + oxidized [NADPH--hemoprotein reductase] + H2O + H(+)</text>
        <dbReference type="Rhea" id="RHEA:25282"/>
        <dbReference type="Rhea" id="RHEA-COMP:11964"/>
        <dbReference type="Rhea" id="RHEA-COMP:11965"/>
        <dbReference type="ChEBI" id="CHEBI:15377"/>
        <dbReference type="ChEBI" id="CHEBI:15378"/>
        <dbReference type="ChEBI" id="CHEBI:15379"/>
        <dbReference type="ChEBI" id="CHEBI:15440"/>
        <dbReference type="ChEBI" id="CHEBI:15441"/>
        <dbReference type="ChEBI" id="CHEBI:57618"/>
        <dbReference type="ChEBI" id="CHEBI:58210"/>
        <dbReference type="EC" id="1.14.14.17"/>
    </reaction>
</comment>
<evidence type="ECO:0000313" key="11">
    <source>
        <dbReference type="EMBL" id="AQL08298.1"/>
    </source>
</evidence>
<dbReference type="GO" id="GO:0016020">
    <property type="term" value="C:membrane"/>
    <property type="evidence" value="ECO:0007669"/>
    <property type="project" value="UniProtKB-SubCell"/>
</dbReference>
<keyword evidence="7 9" id="KW-0560">Oxidoreductase</keyword>
<reference evidence="11" key="1">
    <citation type="submission" date="2015-12" db="EMBL/GenBank/DDBJ databases">
        <title>Update maize B73 reference genome by single molecule sequencing technologies.</title>
        <authorList>
            <consortium name="Maize Genome Sequencing Project"/>
            <person name="Ware D."/>
        </authorList>
    </citation>
    <scope>NUCLEOTIDE SEQUENCE</scope>
    <source>
        <tissue evidence="11">Seedling</tissue>
    </source>
</reference>
<comment type="pathway">
    <text evidence="2">Terpene metabolism; lanosterol biosynthesis; lanosterol from farnesyl diphosphate: step 2/3.</text>
</comment>
<dbReference type="GO" id="GO:0016126">
    <property type="term" value="P:sterol biosynthetic process"/>
    <property type="evidence" value="ECO:0007669"/>
    <property type="project" value="UniProtKB-UniRule"/>
</dbReference>
<keyword evidence="11" id="KW-0503">Monooxygenase</keyword>
<sequence>MPNRSMPAAPLPTPGALLMGDAFNMRHPLTGGGMTVALSDIVVLRNLLKPLRNLHDASSLCKYLESFYTLRKVSLCIQPPLHVAYPPQCVICSFFNTRYVFSRLPPP</sequence>
<dbReference type="InterPro" id="IPR036188">
    <property type="entry name" value="FAD/NAD-bd_sf"/>
</dbReference>
<dbReference type="PANTHER" id="PTHR10835:SF0">
    <property type="entry name" value="SQUALENE MONOOXYGENASE"/>
    <property type="match status" value="1"/>
</dbReference>
<evidence type="ECO:0000259" key="10">
    <source>
        <dbReference type="Pfam" id="PF08491"/>
    </source>
</evidence>
<dbReference type="SUPFAM" id="SSF51905">
    <property type="entry name" value="FAD/NAD(P)-binding domain"/>
    <property type="match status" value="1"/>
</dbReference>
<name>A0A1D6PFM2_MAIZE</name>